<sequence length="109" mass="11906">MVNLPVRLCSSGFINERGSSRVAGAMKAYVAVQKKLLLLAYSLWRNQTDYDPNYLSSACNVSRETNTLPQKDKKVVPASGTTARAAPTGSTGRDQVVLLIDKYINKILS</sequence>
<reference evidence="2 3" key="1">
    <citation type="submission" date="2016-10" db="EMBL/GenBank/DDBJ databases">
        <authorList>
            <person name="de Groot N.N."/>
        </authorList>
    </citation>
    <scope>NUCLEOTIDE SEQUENCE [LARGE SCALE GENOMIC DNA]</scope>
    <source>
        <strain evidence="2 3">DSM 26130</strain>
    </source>
</reference>
<dbReference type="EMBL" id="FOLQ01000012">
    <property type="protein sequence ID" value="SFE29144.1"/>
    <property type="molecule type" value="Genomic_DNA"/>
</dbReference>
<protein>
    <recommendedName>
        <fullName evidence="4">Transposase IS116/IS110/IS902 family protein</fullName>
    </recommendedName>
</protein>
<dbReference type="AlphaFoldDB" id="A0A1I1ZBC3"/>
<name>A0A1I1ZBC3_9BACT</name>
<proteinExistence type="predicted"/>
<evidence type="ECO:0000313" key="2">
    <source>
        <dbReference type="EMBL" id="SFE29144.1"/>
    </source>
</evidence>
<feature type="region of interest" description="Disordered" evidence="1">
    <location>
        <begin position="69"/>
        <end position="90"/>
    </location>
</feature>
<dbReference type="Proteomes" id="UP000198598">
    <property type="component" value="Unassembled WGS sequence"/>
</dbReference>
<keyword evidence="3" id="KW-1185">Reference proteome</keyword>
<accession>A0A1I1ZBC3</accession>
<organism evidence="2 3">
    <name type="scientific">Spirosoma endophyticum</name>
    <dbReference type="NCBI Taxonomy" id="662367"/>
    <lineage>
        <taxon>Bacteria</taxon>
        <taxon>Pseudomonadati</taxon>
        <taxon>Bacteroidota</taxon>
        <taxon>Cytophagia</taxon>
        <taxon>Cytophagales</taxon>
        <taxon>Cytophagaceae</taxon>
        <taxon>Spirosoma</taxon>
    </lineage>
</organism>
<evidence type="ECO:0008006" key="4">
    <source>
        <dbReference type="Google" id="ProtNLM"/>
    </source>
</evidence>
<dbReference type="STRING" id="662367.SAMN05216167_11274"/>
<evidence type="ECO:0000313" key="3">
    <source>
        <dbReference type="Proteomes" id="UP000198598"/>
    </source>
</evidence>
<evidence type="ECO:0000256" key="1">
    <source>
        <dbReference type="SAM" id="MobiDB-lite"/>
    </source>
</evidence>
<gene>
    <name evidence="2" type="ORF">SAMN05216167_11274</name>
</gene>